<keyword evidence="7 10" id="KW-0521">NADP</keyword>
<feature type="binding site" evidence="12">
    <location>
        <position position="185"/>
    </location>
    <ligand>
        <name>substrate</name>
    </ligand>
</feature>
<dbReference type="InterPro" id="IPR002734">
    <property type="entry name" value="RibDG_C"/>
</dbReference>
<feature type="binding site" evidence="12">
    <location>
        <position position="208"/>
    </location>
    <ligand>
        <name>substrate</name>
    </ligand>
</feature>
<keyword evidence="10 13" id="KW-0479">Metal-binding</keyword>
<dbReference type="InterPro" id="IPR002125">
    <property type="entry name" value="CMP_dCMP_dom"/>
</dbReference>
<dbReference type="PIRSF" id="PIRSF006769">
    <property type="entry name" value="RibD"/>
    <property type="match status" value="1"/>
</dbReference>
<dbReference type="Pfam" id="PF01872">
    <property type="entry name" value="RibD_C"/>
    <property type="match status" value="1"/>
</dbReference>
<dbReference type="Gene3D" id="3.40.140.10">
    <property type="entry name" value="Cytidine Deaminase, domain 2"/>
    <property type="match status" value="1"/>
</dbReference>
<comment type="cofactor">
    <cofactor evidence="10 13">
        <name>Zn(2+)</name>
        <dbReference type="ChEBI" id="CHEBI:29105"/>
    </cofactor>
    <text evidence="10 13">Binds 1 zinc ion.</text>
</comment>
<evidence type="ECO:0000256" key="7">
    <source>
        <dbReference type="ARBA" id="ARBA00022857"/>
    </source>
</evidence>
<dbReference type="InterPro" id="IPR050765">
    <property type="entry name" value="Riboflavin_Biosynth_HTPR"/>
</dbReference>
<sequence>MDDALHMRRAFELARQAHGRTWPNPMVGCVLVKDGRIIGEGFHAQAGQVHAELDAITRAVEPVAGATAYVNLEPCCHTAKRTPPCAQRLIAEGVARVVVANVDPHPAVSGGGIALLREAGIEVVTGVLAEEGEELNEVFFHTQRERRPFVHLKLASTLDGRIAMPDGQSRWITGEAAREHAHRLRAAHAAIAVGAGTLRADNPRLTVRLPGYDGPQPQRLVFSRGGKLPADAHVFIDADAARTRVFSGIPLEDALAQLHAEGVANILLEGGAGLAAAFLRAGLVQRVSHYLNPSYLGEGQAALEPYGLADLHRRITLKGVKYTSLGNDLVLTGRI</sequence>
<feature type="active site" description="Proton donor" evidence="11">
    <location>
        <position position="52"/>
    </location>
</feature>
<dbReference type="GO" id="GO:0009231">
    <property type="term" value="P:riboflavin biosynthetic process"/>
    <property type="evidence" value="ECO:0007669"/>
    <property type="project" value="UniProtKB-KW"/>
</dbReference>
<comment type="caution">
    <text evidence="15">The sequence shown here is derived from an EMBL/GenBank/DDBJ whole genome shotgun (WGS) entry which is preliminary data.</text>
</comment>
<gene>
    <name evidence="15" type="ORF">GCM10010960_03090</name>
</gene>
<feature type="binding site" evidence="12">
    <location>
        <position position="171"/>
    </location>
    <ligand>
        <name>NADP(+)</name>
        <dbReference type="ChEBI" id="CHEBI:58349"/>
    </ligand>
</feature>
<protein>
    <recommendedName>
        <fullName evidence="10">Riboflavin biosynthesis protein RibD</fullName>
    </recommendedName>
    <domain>
        <recommendedName>
            <fullName evidence="10">Diaminohydroxyphosphoribosylaminopyrimidine deaminase</fullName>
            <shortName evidence="10">DRAP deaminase</shortName>
            <ecNumber evidence="10">3.5.4.26</ecNumber>
        </recommendedName>
        <alternativeName>
            <fullName evidence="10">Riboflavin-specific deaminase</fullName>
        </alternativeName>
    </domain>
    <domain>
        <recommendedName>
            <fullName evidence="10">5-amino-6-(5-phosphoribosylamino)uracil reductase</fullName>
            <ecNumber evidence="10">1.1.1.193</ecNumber>
        </recommendedName>
        <alternativeName>
            <fullName evidence="10">HTP reductase</fullName>
        </alternativeName>
    </domain>
</protein>
<accession>A0A917FIN9</accession>
<keyword evidence="8 10" id="KW-0560">Oxidoreductase</keyword>
<keyword evidence="9" id="KW-0511">Multifunctional enzyme</keyword>
<evidence type="ECO:0000256" key="13">
    <source>
        <dbReference type="PIRSR" id="PIRSR006769-3"/>
    </source>
</evidence>
<comment type="pathway">
    <text evidence="2 10">Cofactor biosynthesis; riboflavin biosynthesis; 5-amino-6-(D-ribitylamino)uracil from GTP: step 2/4.</text>
</comment>
<evidence type="ECO:0000256" key="9">
    <source>
        <dbReference type="ARBA" id="ARBA00023268"/>
    </source>
</evidence>
<evidence type="ECO:0000256" key="3">
    <source>
        <dbReference type="ARBA" id="ARBA00004910"/>
    </source>
</evidence>
<dbReference type="PANTHER" id="PTHR38011">
    <property type="entry name" value="DIHYDROFOLATE REDUCTASE FAMILY PROTEIN (AFU_ORTHOLOGUE AFUA_8G06820)"/>
    <property type="match status" value="1"/>
</dbReference>
<evidence type="ECO:0000256" key="6">
    <source>
        <dbReference type="ARBA" id="ARBA00022619"/>
    </source>
</evidence>
<feature type="binding site" evidence="13">
    <location>
        <position position="75"/>
    </location>
    <ligand>
        <name>Zn(2+)</name>
        <dbReference type="ChEBI" id="CHEBI:29105"/>
        <note>catalytic</note>
    </ligand>
</feature>
<evidence type="ECO:0000313" key="16">
    <source>
        <dbReference type="Proteomes" id="UP000632858"/>
    </source>
</evidence>
<keyword evidence="6 10" id="KW-0686">Riboflavin biosynthesis</keyword>
<dbReference type="PROSITE" id="PS51747">
    <property type="entry name" value="CYT_DCMP_DEAMINASES_2"/>
    <property type="match status" value="1"/>
</dbReference>
<evidence type="ECO:0000313" key="15">
    <source>
        <dbReference type="EMBL" id="GGF84403.1"/>
    </source>
</evidence>
<comment type="catalytic activity">
    <reaction evidence="10">
        <text>5-amino-6-(5-phospho-D-ribitylamino)uracil + NADP(+) = 5-amino-6-(5-phospho-D-ribosylamino)uracil + NADPH + H(+)</text>
        <dbReference type="Rhea" id="RHEA:17845"/>
        <dbReference type="ChEBI" id="CHEBI:15378"/>
        <dbReference type="ChEBI" id="CHEBI:57783"/>
        <dbReference type="ChEBI" id="CHEBI:58349"/>
        <dbReference type="ChEBI" id="CHEBI:58421"/>
        <dbReference type="ChEBI" id="CHEBI:58453"/>
        <dbReference type="EC" id="1.1.1.193"/>
    </reaction>
</comment>
<feature type="binding site" evidence="12">
    <location>
        <position position="155"/>
    </location>
    <ligand>
        <name>NADP(+)</name>
        <dbReference type="ChEBI" id="CHEBI:58349"/>
    </ligand>
</feature>
<dbReference type="RefSeq" id="WP_188447030.1">
    <property type="nucleotide sequence ID" value="NZ_BMFO01000001.1"/>
</dbReference>
<reference evidence="15" key="2">
    <citation type="submission" date="2020-09" db="EMBL/GenBank/DDBJ databases">
        <authorList>
            <person name="Sun Q."/>
            <person name="Zhou Y."/>
        </authorList>
    </citation>
    <scope>NUCLEOTIDE SEQUENCE</scope>
    <source>
        <strain evidence="15">CGMCC 1.12726</strain>
    </source>
</reference>
<evidence type="ECO:0000259" key="14">
    <source>
        <dbReference type="PROSITE" id="PS51747"/>
    </source>
</evidence>
<feature type="binding site" evidence="12">
    <location>
        <position position="201"/>
    </location>
    <ligand>
        <name>NADP(+)</name>
        <dbReference type="ChEBI" id="CHEBI:58349"/>
    </ligand>
</feature>
<dbReference type="EMBL" id="BMFO01000001">
    <property type="protein sequence ID" value="GGF84403.1"/>
    <property type="molecule type" value="Genomic_DNA"/>
</dbReference>
<reference evidence="15" key="1">
    <citation type="journal article" date="2014" name="Int. J. Syst. Evol. Microbiol.">
        <title>Complete genome sequence of Corynebacterium casei LMG S-19264T (=DSM 44701T), isolated from a smear-ripened cheese.</title>
        <authorList>
            <consortium name="US DOE Joint Genome Institute (JGI-PGF)"/>
            <person name="Walter F."/>
            <person name="Albersmeier A."/>
            <person name="Kalinowski J."/>
            <person name="Ruckert C."/>
        </authorList>
    </citation>
    <scope>NUCLEOTIDE SEQUENCE</scope>
    <source>
        <strain evidence="15">CGMCC 1.12726</strain>
    </source>
</reference>
<evidence type="ECO:0000256" key="12">
    <source>
        <dbReference type="PIRSR" id="PIRSR006769-2"/>
    </source>
</evidence>
<dbReference type="InterPro" id="IPR016193">
    <property type="entry name" value="Cytidine_deaminase-like"/>
</dbReference>
<comment type="catalytic activity">
    <reaction evidence="10">
        <text>2,5-diamino-6-hydroxy-4-(5-phosphoribosylamino)-pyrimidine + H2O + H(+) = 5-amino-6-(5-phospho-D-ribosylamino)uracil + NH4(+)</text>
        <dbReference type="Rhea" id="RHEA:21868"/>
        <dbReference type="ChEBI" id="CHEBI:15377"/>
        <dbReference type="ChEBI" id="CHEBI:15378"/>
        <dbReference type="ChEBI" id="CHEBI:28938"/>
        <dbReference type="ChEBI" id="CHEBI:58453"/>
        <dbReference type="ChEBI" id="CHEBI:58614"/>
        <dbReference type="EC" id="3.5.4.26"/>
    </reaction>
</comment>
<evidence type="ECO:0000256" key="2">
    <source>
        <dbReference type="ARBA" id="ARBA00004882"/>
    </source>
</evidence>
<feature type="binding site" evidence="12">
    <location>
        <position position="269"/>
    </location>
    <ligand>
        <name>substrate</name>
    </ligand>
</feature>
<feature type="binding site" evidence="13">
    <location>
        <position position="85"/>
    </location>
    <ligand>
        <name>Zn(2+)</name>
        <dbReference type="ChEBI" id="CHEBI:29105"/>
        <note>catalytic</note>
    </ligand>
</feature>
<keyword evidence="10" id="KW-0378">Hydrolase</keyword>
<feature type="binding site" evidence="12">
    <location>
        <begin position="271"/>
        <end position="277"/>
    </location>
    <ligand>
        <name>NADP(+)</name>
        <dbReference type="ChEBI" id="CHEBI:58349"/>
    </ligand>
</feature>
<evidence type="ECO:0000256" key="11">
    <source>
        <dbReference type="PIRSR" id="PIRSR006769-1"/>
    </source>
</evidence>
<comment type="function">
    <text evidence="1 10">Converts 2,5-diamino-6-(ribosylamino)-4(3h)-pyrimidinone 5'-phosphate into 5-amino-6-(ribosylamino)-2,4(1h,3h)-pyrimidinedione 5'-phosphate.</text>
</comment>
<feature type="binding site" evidence="12">
    <location>
        <position position="197"/>
    </location>
    <ligand>
        <name>NADP(+)</name>
        <dbReference type="ChEBI" id="CHEBI:58349"/>
    </ligand>
</feature>
<dbReference type="Proteomes" id="UP000632858">
    <property type="component" value="Unassembled WGS sequence"/>
</dbReference>
<dbReference type="InterPro" id="IPR004794">
    <property type="entry name" value="Eubact_RibD"/>
</dbReference>
<keyword evidence="16" id="KW-1185">Reference proteome</keyword>
<dbReference type="NCBIfam" id="TIGR00326">
    <property type="entry name" value="eubact_ribD"/>
    <property type="match status" value="1"/>
</dbReference>
<dbReference type="AlphaFoldDB" id="A0A917FIN9"/>
<organism evidence="15 16">
    <name type="scientific">Arenimonas maotaiensis</name>
    <dbReference type="NCBI Taxonomy" id="1446479"/>
    <lineage>
        <taxon>Bacteria</taxon>
        <taxon>Pseudomonadati</taxon>
        <taxon>Pseudomonadota</taxon>
        <taxon>Gammaproteobacteria</taxon>
        <taxon>Lysobacterales</taxon>
        <taxon>Lysobacteraceae</taxon>
        <taxon>Arenimonas</taxon>
    </lineage>
</organism>
<dbReference type="GO" id="GO:0046872">
    <property type="term" value="F:metal ion binding"/>
    <property type="evidence" value="ECO:0007669"/>
    <property type="project" value="UniProtKB-KW"/>
</dbReference>
<dbReference type="EC" id="1.1.1.193" evidence="10"/>
<feature type="binding site" evidence="12">
    <location>
        <position position="169"/>
    </location>
    <ligand>
        <name>NADP(+)</name>
        <dbReference type="ChEBI" id="CHEBI:58349"/>
    </ligand>
</feature>
<evidence type="ECO:0000256" key="10">
    <source>
        <dbReference type="PIRNR" id="PIRNR006769"/>
    </source>
</evidence>
<dbReference type="Gene3D" id="3.40.430.10">
    <property type="entry name" value="Dihydrofolate Reductase, subunit A"/>
    <property type="match status" value="2"/>
</dbReference>
<evidence type="ECO:0000256" key="4">
    <source>
        <dbReference type="ARBA" id="ARBA00005259"/>
    </source>
</evidence>
<proteinExistence type="inferred from homology"/>
<name>A0A917FIN9_9GAMM</name>
<dbReference type="SUPFAM" id="SSF53927">
    <property type="entry name" value="Cytidine deaminase-like"/>
    <property type="match status" value="1"/>
</dbReference>
<feature type="binding site" evidence="13">
    <location>
        <position position="50"/>
    </location>
    <ligand>
        <name>Zn(2+)</name>
        <dbReference type="ChEBI" id="CHEBI:29105"/>
        <note>catalytic</note>
    </ligand>
</feature>
<evidence type="ECO:0000256" key="5">
    <source>
        <dbReference type="ARBA" id="ARBA00007417"/>
    </source>
</evidence>
<keyword evidence="10 13" id="KW-0862">Zinc</keyword>
<evidence type="ECO:0000256" key="1">
    <source>
        <dbReference type="ARBA" id="ARBA00002151"/>
    </source>
</evidence>
<comment type="similarity">
    <text evidence="4 10">In the N-terminal section; belongs to the cytidine and deoxycytidylate deaminase family.</text>
</comment>
<feature type="binding site" evidence="12">
    <location>
        <position position="205"/>
    </location>
    <ligand>
        <name>substrate</name>
    </ligand>
</feature>
<comment type="pathway">
    <text evidence="3 10">Cofactor biosynthesis; riboflavin biosynthesis; 5-amino-6-(D-ribitylamino)uracil from GTP: step 3/4.</text>
</comment>
<dbReference type="EC" id="3.5.4.26" evidence="10"/>
<dbReference type="CDD" id="cd01284">
    <property type="entry name" value="Riboflavin_deaminase-reductase"/>
    <property type="match status" value="1"/>
</dbReference>
<evidence type="ECO:0000256" key="8">
    <source>
        <dbReference type="ARBA" id="ARBA00023002"/>
    </source>
</evidence>
<dbReference type="PANTHER" id="PTHR38011:SF7">
    <property type="entry name" value="2,5-DIAMINO-6-RIBOSYLAMINO-4(3H)-PYRIMIDINONE 5'-PHOSPHATE REDUCTASE"/>
    <property type="match status" value="1"/>
</dbReference>
<dbReference type="Pfam" id="PF00383">
    <property type="entry name" value="dCMP_cyt_deam_1"/>
    <property type="match status" value="1"/>
</dbReference>
<feature type="domain" description="CMP/dCMP-type deaminase" evidence="14">
    <location>
        <begin position="1"/>
        <end position="123"/>
    </location>
</feature>
<dbReference type="SUPFAM" id="SSF53597">
    <property type="entry name" value="Dihydrofolate reductase-like"/>
    <property type="match status" value="1"/>
</dbReference>
<comment type="similarity">
    <text evidence="5 10">In the C-terminal section; belongs to the HTP reductase family.</text>
</comment>
<dbReference type="InterPro" id="IPR024072">
    <property type="entry name" value="DHFR-like_dom_sf"/>
</dbReference>
<dbReference type="GO" id="GO:0008703">
    <property type="term" value="F:5-amino-6-(5-phosphoribosylamino)uracil reductase activity"/>
    <property type="evidence" value="ECO:0007669"/>
    <property type="project" value="UniProtKB-EC"/>
</dbReference>
<dbReference type="GO" id="GO:0008835">
    <property type="term" value="F:diaminohydroxyphosphoribosylaminopyrimidine deaminase activity"/>
    <property type="evidence" value="ECO:0007669"/>
    <property type="project" value="UniProtKB-EC"/>
</dbReference>